<keyword evidence="5" id="KW-1185">Reference proteome</keyword>
<dbReference type="InterPro" id="IPR012132">
    <property type="entry name" value="GMC_OxRdtase"/>
</dbReference>
<dbReference type="PIRSF" id="PIRSF000137">
    <property type="entry name" value="Alcohol_oxidase"/>
    <property type="match status" value="1"/>
</dbReference>
<reference evidence="4 5" key="1">
    <citation type="submission" date="2023-08" db="EMBL/GenBank/DDBJ databases">
        <authorList>
            <person name="Roldan D.M."/>
            <person name="Menes R.J."/>
        </authorList>
    </citation>
    <scope>NUCLEOTIDE SEQUENCE [LARGE SCALE GENOMIC DNA]</scope>
    <source>
        <strain evidence="4 5">CCM 2812</strain>
    </source>
</reference>
<dbReference type="PANTHER" id="PTHR11552:SF100">
    <property type="entry name" value="DEHYDROGENASE, PUTATIVE (AFU_ORTHOLOGUE AFUA_5G00630)-RELATED"/>
    <property type="match status" value="1"/>
</dbReference>
<dbReference type="Proteomes" id="UP001235760">
    <property type="component" value="Unassembled WGS sequence"/>
</dbReference>
<dbReference type="InterPro" id="IPR036188">
    <property type="entry name" value="FAD/NAD-bd_sf"/>
</dbReference>
<dbReference type="RefSeq" id="WP_305749993.1">
    <property type="nucleotide sequence ID" value="NZ_JAUZEE010000006.1"/>
</dbReference>
<feature type="region of interest" description="Disordered" evidence="2">
    <location>
        <begin position="619"/>
        <end position="642"/>
    </location>
</feature>
<dbReference type="Pfam" id="PF00732">
    <property type="entry name" value="GMC_oxred_N"/>
    <property type="match status" value="1"/>
</dbReference>
<dbReference type="Gene3D" id="3.30.560.10">
    <property type="entry name" value="Glucose Oxidase, domain 3"/>
    <property type="match status" value="1"/>
</dbReference>
<dbReference type="PROSITE" id="PS00624">
    <property type="entry name" value="GMC_OXRED_2"/>
    <property type="match status" value="1"/>
</dbReference>
<dbReference type="InterPro" id="IPR000172">
    <property type="entry name" value="GMC_OxRdtase_N"/>
</dbReference>
<dbReference type="Gene3D" id="3.50.50.60">
    <property type="entry name" value="FAD/NAD(P)-binding domain"/>
    <property type="match status" value="1"/>
</dbReference>
<dbReference type="EMBL" id="JAUZEE010000006">
    <property type="protein sequence ID" value="MDP4301437.1"/>
    <property type="molecule type" value="Genomic_DNA"/>
</dbReference>
<sequence>MDTTMPAHQRSWDYVVVGSGAGGGTLAARLVEGGQRVFLIEAGPDPADADAAAVDARLPDDYEVPGFHAHASENPAISWNFHVRHYADTQRQARDPKFVAERDGVLYPRAAALGGCTAHNAMIFMPPHDSDWDHIAGLTGDRSWRASAMRRHLKRLEDCRHRPVWRALRHLGLDPTGHGWNGWLRTERSVPLQALGDPGMVALAARTAATLLAGWRHPIDGLRHALWGAGDPNARGPKLWRGSFEGLCYTPLSTAGHRRTGTRERLLQVAQRHPGRLHVETDALATRVLFDAEGAACGVEYLKGRHLYRAHALPARTPGERRTVQAGREVVLCGGAFNTPQLLMLSGIGPAEELRRHGIAVRHDLAGVGRNLQDRYEIALTHRMGQPWELLDGARFRRGDRPWQRWRERRSSLYDGSGAALAVVRRSSRRAPEPDLFCMALPTLFEGYAPGYSRAIEAHADRLTWAVLKAHTRNRAGRVTLRSADPLEPPHIDFRYFEEGDDQAGEDLRAMVEAIRFVRRLTEPLRASGVIAEETSPGLAVDSDEALARHVRDTAWGHHASCSCPIGPVADGGVLASDFRVHGLRRLRVVDASVFPRIPGFFVAAAVYLVGEKAAETLLQQGDPPRPPGGGPATGTHPRSTT</sequence>
<proteinExistence type="inferred from homology"/>
<comment type="caution">
    <text evidence="4">The sequence shown here is derived from an EMBL/GenBank/DDBJ whole genome shotgun (WGS) entry which is preliminary data.</text>
</comment>
<evidence type="ECO:0000313" key="4">
    <source>
        <dbReference type="EMBL" id="MDP4301437.1"/>
    </source>
</evidence>
<name>A0ABT9G4P7_LEPDI</name>
<dbReference type="PANTHER" id="PTHR11552">
    <property type="entry name" value="GLUCOSE-METHANOL-CHOLINE GMC OXIDOREDUCTASE"/>
    <property type="match status" value="1"/>
</dbReference>
<comment type="similarity">
    <text evidence="1">Belongs to the GMC oxidoreductase family.</text>
</comment>
<dbReference type="InterPro" id="IPR007867">
    <property type="entry name" value="GMC_OxRtase_C"/>
</dbReference>
<protein>
    <submittedName>
        <fullName evidence="4">GMC family oxidoreductase</fullName>
    </submittedName>
</protein>
<dbReference type="Pfam" id="PF05199">
    <property type="entry name" value="GMC_oxred_C"/>
    <property type="match status" value="1"/>
</dbReference>
<evidence type="ECO:0000256" key="1">
    <source>
        <dbReference type="ARBA" id="ARBA00010790"/>
    </source>
</evidence>
<evidence type="ECO:0000259" key="3">
    <source>
        <dbReference type="PROSITE" id="PS00624"/>
    </source>
</evidence>
<organism evidence="4 5">
    <name type="scientific">Leptothrix discophora</name>
    <dbReference type="NCBI Taxonomy" id="89"/>
    <lineage>
        <taxon>Bacteria</taxon>
        <taxon>Pseudomonadati</taxon>
        <taxon>Pseudomonadota</taxon>
        <taxon>Betaproteobacteria</taxon>
        <taxon>Burkholderiales</taxon>
        <taxon>Sphaerotilaceae</taxon>
        <taxon>Leptothrix</taxon>
    </lineage>
</organism>
<feature type="domain" description="Glucose-methanol-choline oxidoreductase N-terminal" evidence="3">
    <location>
        <begin position="335"/>
        <end position="349"/>
    </location>
</feature>
<gene>
    <name evidence="4" type="ORF">Q8X39_12375</name>
</gene>
<evidence type="ECO:0000256" key="2">
    <source>
        <dbReference type="SAM" id="MobiDB-lite"/>
    </source>
</evidence>
<accession>A0ABT9G4P7</accession>
<evidence type="ECO:0000313" key="5">
    <source>
        <dbReference type="Proteomes" id="UP001235760"/>
    </source>
</evidence>
<dbReference type="SUPFAM" id="SSF51905">
    <property type="entry name" value="FAD/NAD(P)-binding domain"/>
    <property type="match status" value="1"/>
</dbReference>
<dbReference type="SUPFAM" id="SSF54373">
    <property type="entry name" value="FAD-linked reductases, C-terminal domain"/>
    <property type="match status" value="1"/>
</dbReference>